<dbReference type="EMBL" id="CAJZBQ010000046">
    <property type="protein sequence ID" value="CAG9328702.1"/>
    <property type="molecule type" value="Genomic_DNA"/>
</dbReference>
<evidence type="ECO:0000313" key="2">
    <source>
        <dbReference type="Proteomes" id="UP001162131"/>
    </source>
</evidence>
<name>A0AAU9JW14_9CILI</name>
<protein>
    <submittedName>
        <fullName evidence="1">Uncharacterized protein</fullName>
    </submittedName>
</protein>
<keyword evidence="2" id="KW-1185">Reference proteome</keyword>
<sequence length="246" mass="29096">MANIISMIEFMISQVSTYAKHVNRKSTLEAKIRNMFFHIKRNVQFPPKKEYLRCRLICGHKRLNRHINQNSLPIGLLNSYDFSDPSSFQLWIKLENCYFKNKEELDLISRTESGPKTDGISKRKGRTQSLEKSFNMSFCIRYFSSAAVLESFHYYIELIFLKLDPELLCRKFDFRCCTGGHQPECFEKWLILKHYIKVMMIEELGVPPLREIIAVLPNVFQPERSTEEKYLEWLEDESKRETSTNA</sequence>
<evidence type="ECO:0000313" key="1">
    <source>
        <dbReference type="EMBL" id="CAG9328702.1"/>
    </source>
</evidence>
<proteinExistence type="predicted"/>
<dbReference type="AlphaFoldDB" id="A0AAU9JW14"/>
<reference evidence="1" key="1">
    <citation type="submission" date="2021-09" db="EMBL/GenBank/DDBJ databases">
        <authorList>
            <consortium name="AG Swart"/>
            <person name="Singh M."/>
            <person name="Singh A."/>
            <person name="Seah K."/>
            <person name="Emmerich C."/>
        </authorList>
    </citation>
    <scope>NUCLEOTIDE SEQUENCE</scope>
    <source>
        <strain evidence="1">ATCC30299</strain>
    </source>
</reference>
<accession>A0AAU9JW14</accession>
<dbReference type="Proteomes" id="UP001162131">
    <property type="component" value="Unassembled WGS sequence"/>
</dbReference>
<gene>
    <name evidence="1" type="ORF">BSTOLATCC_MIC46693</name>
</gene>
<comment type="caution">
    <text evidence="1">The sequence shown here is derived from an EMBL/GenBank/DDBJ whole genome shotgun (WGS) entry which is preliminary data.</text>
</comment>
<organism evidence="1 2">
    <name type="scientific">Blepharisma stoltei</name>
    <dbReference type="NCBI Taxonomy" id="1481888"/>
    <lineage>
        <taxon>Eukaryota</taxon>
        <taxon>Sar</taxon>
        <taxon>Alveolata</taxon>
        <taxon>Ciliophora</taxon>
        <taxon>Postciliodesmatophora</taxon>
        <taxon>Heterotrichea</taxon>
        <taxon>Heterotrichida</taxon>
        <taxon>Blepharismidae</taxon>
        <taxon>Blepharisma</taxon>
    </lineage>
</organism>